<dbReference type="InterPro" id="IPR000361">
    <property type="entry name" value="ATAP_core_dom"/>
</dbReference>
<evidence type="ECO:0000259" key="1">
    <source>
        <dbReference type="Pfam" id="PF01521"/>
    </source>
</evidence>
<reference evidence="3" key="1">
    <citation type="journal article" date="2019" name="Int. J. Syst. Evol. Microbiol.">
        <title>The Global Catalogue of Microorganisms (GCM) 10K type strain sequencing project: providing services to taxonomists for standard genome sequencing and annotation.</title>
        <authorList>
            <consortium name="The Broad Institute Genomics Platform"/>
            <consortium name="The Broad Institute Genome Sequencing Center for Infectious Disease"/>
            <person name="Wu L."/>
            <person name="Ma J."/>
        </authorList>
    </citation>
    <scope>NUCLEOTIDE SEQUENCE [LARGE SCALE GENOMIC DNA]</scope>
    <source>
        <strain evidence="3">PCU 280</strain>
    </source>
</reference>
<dbReference type="SUPFAM" id="SSF89360">
    <property type="entry name" value="HesB-like domain"/>
    <property type="match status" value="1"/>
</dbReference>
<dbReference type="InterPro" id="IPR035903">
    <property type="entry name" value="HesB-like_dom_sf"/>
</dbReference>
<sequence length="104" mass="11717">MRITFTSAAVDILQPYLQSDKHLKFLHDTEGCGCVVSGVPALTLITAPSVDDSPGEADPLPFHYEPRHKVYYEDQMTVDYNPQRNAFSLKSEGQIYTLNLRFVP</sequence>
<gene>
    <name evidence="2" type="ORF">ACFP56_06120</name>
</gene>
<proteinExistence type="predicted"/>
<protein>
    <submittedName>
        <fullName evidence="2">Iron-sulfur cluster biosynthesis family protein</fullName>
    </submittedName>
</protein>
<evidence type="ECO:0000313" key="2">
    <source>
        <dbReference type="EMBL" id="MFC6332192.1"/>
    </source>
</evidence>
<dbReference type="EMBL" id="JBHSTE010000002">
    <property type="protein sequence ID" value="MFC6332192.1"/>
    <property type="molecule type" value="Genomic_DNA"/>
</dbReference>
<dbReference type="Gene3D" id="2.60.300.12">
    <property type="entry name" value="HesB-like domain"/>
    <property type="match status" value="1"/>
</dbReference>
<accession>A0ABW1V335</accession>
<dbReference type="Proteomes" id="UP001596233">
    <property type="component" value="Unassembled WGS sequence"/>
</dbReference>
<dbReference type="RefSeq" id="WP_379232297.1">
    <property type="nucleotide sequence ID" value="NZ_JBHSTE010000002.1"/>
</dbReference>
<feature type="domain" description="Core" evidence="1">
    <location>
        <begin position="1"/>
        <end position="101"/>
    </location>
</feature>
<name>A0ABW1V335_9BACL</name>
<organism evidence="2 3">
    <name type="scientific">Paenibacillus septentrionalis</name>
    <dbReference type="NCBI Taxonomy" id="429342"/>
    <lineage>
        <taxon>Bacteria</taxon>
        <taxon>Bacillati</taxon>
        <taxon>Bacillota</taxon>
        <taxon>Bacilli</taxon>
        <taxon>Bacillales</taxon>
        <taxon>Paenibacillaceae</taxon>
        <taxon>Paenibacillus</taxon>
    </lineage>
</organism>
<keyword evidence="3" id="KW-1185">Reference proteome</keyword>
<comment type="caution">
    <text evidence="2">The sequence shown here is derived from an EMBL/GenBank/DDBJ whole genome shotgun (WGS) entry which is preliminary data.</text>
</comment>
<evidence type="ECO:0000313" key="3">
    <source>
        <dbReference type="Proteomes" id="UP001596233"/>
    </source>
</evidence>
<dbReference type="Pfam" id="PF01521">
    <property type="entry name" value="Fe-S_biosyn"/>
    <property type="match status" value="1"/>
</dbReference>